<dbReference type="InterPro" id="IPR024344">
    <property type="entry name" value="MDMPI_metal-binding"/>
</dbReference>
<proteinExistence type="predicted"/>
<organism evidence="2 3">
    <name type="scientific">Mycolicibacterium llatzerense</name>
    <dbReference type="NCBI Taxonomy" id="280871"/>
    <lineage>
        <taxon>Bacteria</taxon>
        <taxon>Bacillati</taxon>
        <taxon>Actinomycetota</taxon>
        <taxon>Actinomycetes</taxon>
        <taxon>Mycobacteriales</taxon>
        <taxon>Mycobacteriaceae</taxon>
        <taxon>Mycolicibacterium</taxon>
    </lineage>
</organism>
<evidence type="ECO:0000313" key="2">
    <source>
        <dbReference type="EMBL" id="KIU14199.1"/>
    </source>
</evidence>
<dbReference type="STRING" id="280871.TL10_25780"/>
<dbReference type="AlphaFoldDB" id="A0A0D1JNL8"/>
<dbReference type="EMBL" id="JXST01000050">
    <property type="protein sequence ID" value="KIU14199.1"/>
    <property type="molecule type" value="Genomic_DNA"/>
</dbReference>
<sequence>MSDESELAVLYQQTLDRIIELVSAPGASADAAVAACPGWSVRDVLAHMAGVAQDWAAGRPAAPPTDAQTAAQVARFDGRGVDDILRAWGEAATEMPRLAREGIAPPLGDIVVREHDIRDALGRPGVRDSAAVQSVSDQLLRMLETPVPVRVIVEDGEYRCGPDGDPAIDLKTTRFESIRWRTGRRSRSQMAAMAWSGDPAPVLDQLYLFGPATTDRVE</sequence>
<dbReference type="SUPFAM" id="SSF109854">
    <property type="entry name" value="DinB/YfiT-like putative metalloenzymes"/>
    <property type="match status" value="1"/>
</dbReference>
<dbReference type="Pfam" id="PF11716">
    <property type="entry name" value="MDMPI_N"/>
    <property type="match status" value="1"/>
</dbReference>
<dbReference type="Proteomes" id="UP000032221">
    <property type="component" value="Unassembled WGS sequence"/>
</dbReference>
<protein>
    <recommendedName>
        <fullName evidence="1">Mycothiol-dependent maleylpyruvate isomerase metal-binding domain-containing protein</fullName>
    </recommendedName>
</protein>
<dbReference type="PATRIC" id="fig|280871.6.peg.5345"/>
<keyword evidence="3" id="KW-1185">Reference proteome</keyword>
<feature type="domain" description="Mycothiol-dependent maleylpyruvate isomerase metal-binding" evidence="1">
    <location>
        <begin position="15"/>
        <end position="99"/>
    </location>
</feature>
<dbReference type="GO" id="GO:0046872">
    <property type="term" value="F:metal ion binding"/>
    <property type="evidence" value="ECO:0007669"/>
    <property type="project" value="InterPro"/>
</dbReference>
<evidence type="ECO:0000259" key="1">
    <source>
        <dbReference type="Pfam" id="PF11716"/>
    </source>
</evidence>
<name>A0A0D1JNL8_9MYCO</name>
<comment type="caution">
    <text evidence="2">The sequence shown here is derived from an EMBL/GenBank/DDBJ whole genome shotgun (WGS) entry which is preliminary data.</text>
</comment>
<dbReference type="RefSeq" id="WP_043987894.1">
    <property type="nucleotide sequence ID" value="NZ_JXST01000050.1"/>
</dbReference>
<dbReference type="Gene3D" id="1.20.120.450">
    <property type="entry name" value="dinb family like domain"/>
    <property type="match status" value="1"/>
</dbReference>
<accession>A0A0D1JNL8</accession>
<evidence type="ECO:0000313" key="3">
    <source>
        <dbReference type="Proteomes" id="UP000032221"/>
    </source>
</evidence>
<dbReference type="OrthoDB" id="154293at2"/>
<dbReference type="InterPro" id="IPR034660">
    <property type="entry name" value="DinB/YfiT-like"/>
</dbReference>
<reference evidence="2 3" key="1">
    <citation type="submission" date="2015-01" db="EMBL/GenBank/DDBJ databases">
        <title>Genome sequence of Mycobacterium llatzerense and Mycobacterium immunogenum recovered from brain abscess.</title>
        <authorList>
            <person name="Greninger A.L."/>
            <person name="Langelier C."/>
            <person name="Cunningham G."/>
            <person name="Chiu C.Y."/>
            <person name="Miller S."/>
        </authorList>
    </citation>
    <scope>NUCLEOTIDE SEQUENCE [LARGE SCALE GENOMIC DNA]</scope>
    <source>
        <strain evidence="2 3">CLUC14</strain>
    </source>
</reference>
<gene>
    <name evidence="2" type="ORF">TL10_25780</name>
</gene>